<reference evidence="2" key="1">
    <citation type="submission" date="2022-11" db="UniProtKB">
        <authorList>
            <consortium name="WormBaseParasite"/>
        </authorList>
    </citation>
    <scope>IDENTIFICATION</scope>
</reference>
<evidence type="ECO:0000313" key="1">
    <source>
        <dbReference type="Proteomes" id="UP000887579"/>
    </source>
</evidence>
<proteinExistence type="predicted"/>
<dbReference type="WBParaSite" id="ES5_v2.g23143.t1">
    <property type="protein sequence ID" value="ES5_v2.g23143.t1"/>
    <property type="gene ID" value="ES5_v2.g23143"/>
</dbReference>
<accession>A0AC34G1W6</accession>
<organism evidence="1 2">
    <name type="scientific">Panagrolaimus sp. ES5</name>
    <dbReference type="NCBI Taxonomy" id="591445"/>
    <lineage>
        <taxon>Eukaryota</taxon>
        <taxon>Metazoa</taxon>
        <taxon>Ecdysozoa</taxon>
        <taxon>Nematoda</taxon>
        <taxon>Chromadorea</taxon>
        <taxon>Rhabditida</taxon>
        <taxon>Tylenchina</taxon>
        <taxon>Panagrolaimomorpha</taxon>
        <taxon>Panagrolaimoidea</taxon>
        <taxon>Panagrolaimidae</taxon>
        <taxon>Panagrolaimus</taxon>
    </lineage>
</organism>
<dbReference type="Proteomes" id="UP000887579">
    <property type="component" value="Unplaced"/>
</dbReference>
<name>A0AC34G1W6_9BILA</name>
<protein>
    <submittedName>
        <fullName evidence="2">Small-subunit processome Utp21 domain-containing protein</fullName>
    </submittedName>
</protein>
<sequence>MATANSEGSIALWDLNEQILIGQRPNVHSGPITSLYFIKGMPYLISAGVDNRMIKWSVEEEQSLPTINTELAGHSAPVSSIAFFGENSIVSASLDGYVRGYNIIRDDIMKSLGKAREVKKTEVSRDRFMDVPLEPIVEMDVGMAREGAWDNVICRHKNSPIVSTWSSRRQTKGEKLLYHERFAKNPDYITAFATSISISACGNLAFIGYSTGHVDMFNLQSGFFRGTFAMKSEVKQSSDKMLKPERANDDYRAHPHPVNAIVSDISTQKLITGASDGLIRFWTVKPTKCFMQCQLPAGVVKFKLDRSNSLLAVAAEGGALVIVDALSGKIARKFLKAHVGCCITALEFSRDGKWIVSADKDGKIKVWDITTSLLIDCMLCPSPCVSLAFNPGGQFLTTAHEGEKAVYVWANISMFVDDIDLQTSDQDSTQVDNMDVETQNEEMIKYNQSNDLYSFSGLPPARWANLAELEAIKARNKPIEPPKKPKHAPFFLPTIENLEGVNFDKMDLTESSEREKIIAAKRKLLELETPFATKLKEVRYPEQYLEIFEEIKTMPLSSIDFQIRSLPSSAIVPFLNVLITAFISHANLDLVQSYLITFLRIHRENLWSMEEEDVDAEEVKLISDTLDIIKKIVHDSVQSLKLDVNQNMAVLQWIKAAVVQIC</sequence>
<evidence type="ECO:0000313" key="2">
    <source>
        <dbReference type="WBParaSite" id="ES5_v2.g23143.t1"/>
    </source>
</evidence>